<dbReference type="Proteomes" id="UP000075591">
    <property type="component" value="Unassembled WGS sequence"/>
</dbReference>
<dbReference type="EMBL" id="LOMT01000123">
    <property type="protein sequence ID" value="KXX90066.1"/>
    <property type="molecule type" value="Genomic_DNA"/>
</dbReference>
<protein>
    <submittedName>
        <fullName evidence="1">Uncharacterized protein</fullName>
    </submittedName>
</protein>
<name>A0A150AZX5_BACCE</name>
<reference evidence="1 2" key="1">
    <citation type="submission" date="2015-12" db="EMBL/GenBank/DDBJ databases">
        <title>Bacillus cereus Group isolate.</title>
        <authorList>
            <person name="Kovac J."/>
        </authorList>
    </citation>
    <scope>NUCLEOTIDE SEQUENCE [LARGE SCALE GENOMIC DNA]</scope>
    <source>
        <strain evidence="1 2">FSL W8-0275</strain>
    </source>
</reference>
<proteinExistence type="predicted"/>
<gene>
    <name evidence="1" type="ORF">AT274_01535</name>
</gene>
<sequence length="440" mass="53435">MMDITLEQLEKMSDQELLEFAVKNMEDTKKMCVFSKDTSEIDGFKKRPVYTFDSIKKYIECDKEKGTLTVPFIDEREIDVFKKVVFSERDRADRIHWKSFFSVLRVTVMNELFGLVTTNYECLKVNRKEDPRFPNDMRNDRKEERMYFDYKNNIFQQVPDKKMRQDEEGSEEHNQHIEEFNRRNEMKDYLLERLDELQYRYLRAFDKVYELDHSPGQQKKELIHYYQTWNQFFTEEMEQGMQVALVYNHISLEEYKIFIEVIKRYQPIVQTKYNELLTVAVNEKGEVDKDWYRQKLESVTLFLIDFISERKENSEKYGFFAWEMKDKTKVMNPTISEVERRSYYMDVASKPIDEERKNKVVMEYLTNKEESKELKIIEKPAALEKDDHQIILNIVRGRRERHNDVALFFNTVADKSKIPVEDLYQYLNDLVEERNRKERE</sequence>
<organism evidence="1 2">
    <name type="scientific">Bacillus cereus</name>
    <dbReference type="NCBI Taxonomy" id="1396"/>
    <lineage>
        <taxon>Bacteria</taxon>
        <taxon>Bacillati</taxon>
        <taxon>Bacillota</taxon>
        <taxon>Bacilli</taxon>
        <taxon>Bacillales</taxon>
        <taxon>Bacillaceae</taxon>
        <taxon>Bacillus</taxon>
        <taxon>Bacillus cereus group</taxon>
    </lineage>
</organism>
<comment type="caution">
    <text evidence="1">The sequence shown here is derived from an EMBL/GenBank/DDBJ whole genome shotgun (WGS) entry which is preliminary data.</text>
</comment>
<evidence type="ECO:0000313" key="2">
    <source>
        <dbReference type="Proteomes" id="UP000075591"/>
    </source>
</evidence>
<evidence type="ECO:0000313" key="1">
    <source>
        <dbReference type="EMBL" id="KXX90066.1"/>
    </source>
</evidence>
<accession>A0A150AZX5</accession>
<dbReference type="AlphaFoldDB" id="A0A150AZX5"/>
<dbReference type="RefSeq" id="WP_061114668.1">
    <property type="nucleotide sequence ID" value="NZ_AP022949.1"/>
</dbReference>